<sequence>MQPSSSLTKFAIKPATPVAPAVAAPAASDPHAAAELKGRGRGKNKRVGIAVRLGHEDWYRLHDLAVREHTSLQALIVAGLSAVMEQRGLPPLSGS</sequence>
<dbReference type="AlphaFoldDB" id="A0A2N8KWU7"/>
<evidence type="ECO:0000256" key="1">
    <source>
        <dbReference type="SAM" id="MobiDB-lite"/>
    </source>
</evidence>
<dbReference type="EMBL" id="POSP01000003">
    <property type="protein sequence ID" value="PND37925.1"/>
    <property type="molecule type" value="Genomic_DNA"/>
</dbReference>
<proteinExistence type="predicted"/>
<keyword evidence="3" id="KW-1185">Reference proteome</keyword>
<name>A0A2N8KWU7_9BURK</name>
<gene>
    <name evidence="2" type="ORF">C1O66_10560</name>
</gene>
<accession>A0A2N8KWU7</accession>
<feature type="compositionally biased region" description="Low complexity" evidence="1">
    <location>
        <begin position="22"/>
        <end position="31"/>
    </location>
</feature>
<evidence type="ECO:0000313" key="2">
    <source>
        <dbReference type="EMBL" id="PND37925.1"/>
    </source>
</evidence>
<evidence type="ECO:0000313" key="3">
    <source>
        <dbReference type="Proteomes" id="UP000235916"/>
    </source>
</evidence>
<dbReference type="RefSeq" id="WP_102767845.1">
    <property type="nucleotide sequence ID" value="NZ_POSP01000003.1"/>
</dbReference>
<dbReference type="OrthoDB" id="9154088at2"/>
<reference evidence="2 3" key="1">
    <citation type="submission" date="2018-01" db="EMBL/GenBank/DDBJ databases">
        <title>Draft genome sequence of Paucibacter aquatile CR182 isolated from freshwater of the Nakdong River.</title>
        <authorList>
            <person name="Choi A."/>
            <person name="Chung E.J."/>
        </authorList>
    </citation>
    <scope>NUCLEOTIDE SEQUENCE [LARGE SCALE GENOMIC DNA]</scope>
    <source>
        <strain evidence="2 3">CR182</strain>
    </source>
</reference>
<feature type="region of interest" description="Disordered" evidence="1">
    <location>
        <begin position="22"/>
        <end position="42"/>
    </location>
</feature>
<organism evidence="2 3">
    <name type="scientific">Kinneretia aquatilis</name>
    <dbReference type="NCBI Taxonomy" id="2070761"/>
    <lineage>
        <taxon>Bacteria</taxon>
        <taxon>Pseudomonadati</taxon>
        <taxon>Pseudomonadota</taxon>
        <taxon>Betaproteobacteria</taxon>
        <taxon>Burkholderiales</taxon>
        <taxon>Sphaerotilaceae</taxon>
        <taxon>Roseateles</taxon>
    </lineage>
</organism>
<protein>
    <submittedName>
        <fullName evidence="2">Uncharacterized protein</fullName>
    </submittedName>
</protein>
<dbReference type="Proteomes" id="UP000235916">
    <property type="component" value="Unassembled WGS sequence"/>
</dbReference>
<comment type="caution">
    <text evidence="2">The sequence shown here is derived from an EMBL/GenBank/DDBJ whole genome shotgun (WGS) entry which is preliminary data.</text>
</comment>